<evidence type="ECO:0000313" key="2">
    <source>
        <dbReference type="EMBL" id="RAK20963.1"/>
    </source>
</evidence>
<sequence>MKKIIIILILISEITFAQSSLFENDSILIWNENRKITWTDFKSQNKVHSYENASTVMAPGLIAYPKNIEASKIKEVKIIATVNKNQSWYKIKEDYILNHEQMHFNITEIYARKFRKELAKIEETGAKISPNIFLSLFNKIDEEHWNFQSQYEDETQRGTNFNQQKNWNEKIQKLLNDLDDFKLDVKIEELLEN</sequence>
<evidence type="ECO:0000256" key="1">
    <source>
        <dbReference type="SAM" id="SignalP"/>
    </source>
</evidence>
<name>A0A327YIY3_9FLAO</name>
<accession>A0A327YIY3</accession>
<protein>
    <recommendedName>
        <fullName evidence="4">DUF922 domain-containing protein</fullName>
    </recommendedName>
</protein>
<dbReference type="Proteomes" id="UP000249620">
    <property type="component" value="Unassembled WGS sequence"/>
</dbReference>
<dbReference type="EMBL" id="QLMI01000006">
    <property type="protein sequence ID" value="RAK20963.1"/>
    <property type="molecule type" value="Genomic_DNA"/>
</dbReference>
<keyword evidence="3" id="KW-1185">Reference proteome</keyword>
<reference evidence="2 3" key="1">
    <citation type="submission" date="2018-06" db="EMBL/GenBank/DDBJ databases">
        <title>Genomic Encyclopedia of Type Strains, Phase III (KMG-III): the genomes of soil and plant-associated and newly described type strains.</title>
        <authorList>
            <person name="Whitman W."/>
        </authorList>
    </citation>
    <scope>NUCLEOTIDE SEQUENCE [LARGE SCALE GENOMIC DNA]</scope>
    <source>
        <strain evidence="2 3">CGMCC 1.12398</strain>
    </source>
</reference>
<evidence type="ECO:0000313" key="3">
    <source>
        <dbReference type="Proteomes" id="UP000249620"/>
    </source>
</evidence>
<gene>
    <name evidence="2" type="ORF">B0I03_10673</name>
</gene>
<comment type="caution">
    <text evidence="2">The sequence shown here is derived from an EMBL/GenBank/DDBJ whole genome shotgun (WGS) entry which is preliminary data.</text>
</comment>
<dbReference type="AlphaFoldDB" id="A0A327YIY3"/>
<proteinExistence type="predicted"/>
<dbReference type="OrthoDB" id="5431540at2"/>
<dbReference type="RefSeq" id="WP_111567357.1">
    <property type="nucleotide sequence ID" value="NZ_QLMI01000006.1"/>
</dbReference>
<evidence type="ECO:0008006" key="4">
    <source>
        <dbReference type="Google" id="ProtNLM"/>
    </source>
</evidence>
<feature type="chain" id="PRO_5016256156" description="DUF922 domain-containing protein" evidence="1">
    <location>
        <begin position="18"/>
        <end position="193"/>
    </location>
</feature>
<keyword evidence="1" id="KW-0732">Signal</keyword>
<feature type="signal peptide" evidence="1">
    <location>
        <begin position="1"/>
        <end position="17"/>
    </location>
</feature>
<organism evidence="2 3">
    <name type="scientific">Flavobacterium aquaticum</name>
    <dbReference type="NCBI Taxonomy" id="1236486"/>
    <lineage>
        <taxon>Bacteria</taxon>
        <taxon>Pseudomonadati</taxon>
        <taxon>Bacteroidota</taxon>
        <taxon>Flavobacteriia</taxon>
        <taxon>Flavobacteriales</taxon>
        <taxon>Flavobacteriaceae</taxon>
        <taxon>Flavobacterium</taxon>
    </lineage>
</organism>